<feature type="region of interest" description="Disordered" evidence="1">
    <location>
        <begin position="73"/>
        <end position="104"/>
    </location>
</feature>
<proteinExistence type="predicted"/>
<reference evidence="2" key="2">
    <citation type="submission" date="2023-05" db="EMBL/GenBank/DDBJ databases">
        <authorList>
            <consortium name="Lawrence Berkeley National Laboratory"/>
            <person name="Steindorff A."/>
            <person name="Hensen N."/>
            <person name="Bonometti L."/>
            <person name="Westerberg I."/>
            <person name="Brannstrom I.O."/>
            <person name="Guillou S."/>
            <person name="Cros-Aarteil S."/>
            <person name="Calhoun S."/>
            <person name="Haridas S."/>
            <person name="Kuo A."/>
            <person name="Mondo S."/>
            <person name="Pangilinan J."/>
            <person name="Riley R."/>
            <person name="Labutti K."/>
            <person name="Andreopoulos B."/>
            <person name="Lipzen A."/>
            <person name="Chen C."/>
            <person name="Yanf M."/>
            <person name="Daum C."/>
            <person name="Ng V."/>
            <person name="Clum A."/>
            <person name="Ohm R."/>
            <person name="Martin F."/>
            <person name="Silar P."/>
            <person name="Natvig D."/>
            <person name="Lalanne C."/>
            <person name="Gautier V."/>
            <person name="Ament-Velasquez S.L."/>
            <person name="Kruys A."/>
            <person name="Hutchinson M.I."/>
            <person name="Powell A.J."/>
            <person name="Barry K."/>
            <person name="Miller A.N."/>
            <person name="Grigoriev I.V."/>
            <person name="Debuchy R."/>
            <person name="Gladieux P."/>
            <person name="Thoren M.H."/>
            <person name="Johannesson H."/>
        </authorList>
    </citation>
    <scope>NUCLEOTIDE SEQUENCE</scope>
    <source>
        <strain evidence="2">CBS 103.79</strain>
    </source>
</reference>
<reference evidence="2" key="1">
    <citation type="journal article" date="2023" name="Mol. Phylogenet. Evol.">
        <title>Genome-scale phylogeny and comparative genomics of the fungal order Sordariales.</title>
        <authorList>
            <person name="Hensen N."/>
            <person name="Bonometti L."/>
            <person name="Westerberg I."/>
            <person name="Brannstrom I.O."/>
            <person name="Guillou S."/>
            <person name="Cros-Aarteil S."/>
            <person name="Calhoun S."/>
            <person name="Haridas S."/>
            <person name="Kuo A."/>
            <person name="Mondo S."/>
            <person name="Pangilinan J."/>
            <person name="Riley R."/>
            <person name="LaButti K."/>
            <person name="Andreopoulos B."/>
            <person name="Lipzen A."/>
            <person name="Chen C."/>
            <person name="Yan M."/>
            <person name="Daum C."/>
            <person name="Ng V."/>
            <person name="Clum A."/>
            <person name="Steindorff A."/>
            <person name="Ohm R.A."/>
            <person name="Martin F."/>
            <person name="Silar P."/>
            <person name="Natvig D.O."/>
            <person name="Lalanne C."/>
            <person name="Gautier V."/>
            <person name="Ament-Velasquez S.L."/>
            <person name="Kruys A."/>
            <person name="Hutchinson M.I."/>
            <person name="Powell A.J."/>
            <person name="Barry K."/>
            <person name="Miller A.N."/>
            <person name="Grigoriev I.V."/>
            <person name="Debuchy R."/>
            <person name="Gladieux P."/>
            <person name="Hiltunen Thoren M."/>
            <person name="Johannesson H."/>
        </authorList>
    </citation>
    <scope>NUCLEOTIDE SEQUENCE</scope>
    <source>
        <strain evidence="2">CBS 103.79</strain>
    </source>
</reference>
<gene>
    <name evidence="2" type="ORF">C8A05DRAFT_33496</name>
</gene>
<organism evidence="2 3">
    <name type="scientific">Staphylotrichum tortipilum</name>
    <dbReference type="NCBI Taxonomy" id="2831512"/>
    <lineage>
        <taxon>Eukaryota</taxon>
        <taxon>Fungi</taxon>
        <taxon>Dikarya</taxon>
        <taxon>Ascomycota</taxon>
        <taxon>Pezizomycotina</taxon>
        <taxon>Sordariomycetes</taxon>
        <taxon>Sordariomycetidae</taxon>
        <taxon>Sordariales</taxon>
        <taxon>Chaetomiaceae</taxon>
        <taxon>Staphylotrichum</taxon>
    </lineage>
</organism>
<sequence length="256" mass="27575">MGTHRLVGEGGIKPVVEGGSLDAALRVVGLLVLKELLPEWPRNLGGYGVLLWLLRYHSGEMLREHRRLQHSPWTNPFTASQPLPAGDHLSVSPTTTPTTSRTATTAIPPRPILLFLTLLGTTLSHTADTNERRTPPSNQPPIPLSADTLADGVSFEDADRHGHSHGHQNPESGGGIDGGDIDGEEVDQGDVYPRGVYWDVVREMVGLASLADVEGLEEEDGVLFSLFECGMIFGGGVVDGEGWDWRGILRDVVLGL</sequence>
<dbReference type="AlphaFoldDB" id="A0AAN6MM45"/>
<evidence type="ECO:0000256" key="1">
    <source>
        <dbReference type="SAM" id="MobiDB-lite"/>
    </source>
</evidence>
<evidence type="ECO:0000313" key="3">
    <source>
        <dbReference type="Proteomes" id="UP001303889"/>
    </source>
</evidence>
<feature type="compositionally biased region" description="Low complexity" evidence="1">
    <location>
        <begin position="92"/>
        <end position="104"/>
    </location>
</feature>
<protein>
    <submittedName>
        <fullName evidence="2">Uncharacterized protein</fullName>
    </submittedName>
</protein>
<keyword evidence="3" id="KW-1185">Reference proteome</keyword>
<evidence type="ECO:0000313" key="2">
    <source>
        <dbReference type="EMBL" id="KAK3902773.1"/>
    </source>
</evidence>
<accession>A0AAN6MM45</accession>
<name>A0AAN6MM45_9PEZI</name>
<comment type="caution">
    <text evidence="2">The sequence shown here is derived from an EMBL/GenBank/DDBJ whole genome shotgun (WGS) entry which is preliminary data.</text>
</comment>
<dbReference type="EMBL" id="MU855487">
    <property type="protein sequence ID" value="KAK3902773.1"/>
    <property type="molecule type" value="Genomic_DNA"/>
</dbReference>
<dbReference type="Proteomes" id="UP001303889">
    <property type="component" value="Unassembled WGS sequence"/>
</dbReference>
<feature type="region of interest" description="Disordered" evidence="1">
    <location>
        <begin position="126"/>
        <end position="186"/>
    </location>
</feature>